<dbReference type="PANTHER" id="PTHR35394:SF5">
    <property type="entry name" value="DUF3176 DOMAIN-CONTAINING PROTEIN"/>
    <property type="match status" value="1"/>
</dbReference>
<feature type="transmembrane region" description="Helical" evidence="2">
    <location>
        <begin position="95"/>
        <end position="117"/>
    </location>
</feature>
<gene>
    <name evidence="3" type="ORF">J3D65DRAFT_669877</name>
</gene>
<dbReference type="Proteomes" id="UP001360953">
    <property type="component" value="Unassembled WGS sequence"/>
</dbReference>
<keyword evidence="2" id="KW-0472">Membrane</keyword>
<dbReference type="Pfam" id="PF11374">
    <property type="entry name" value="DUF3176"/>
    <property type="match status" value="1"/>
</dbReference>
<feature type="region of interest" description="Disordered" evidence="1">
    <location>
        <begin position="1"/>
        <end position="70"/>
    </location>
</feature>
<feature type="compositionally biased region" description="Polar residues" evidence="1">
    <location>
        <begin position="12"/>
        <end position="34"/>
    </location>
</feature>
<dbReference type="EMBL" id="JBBPEH010000009">
    <property type="protein sequence ID" value="KAK7534199.1"/>
    <property type="molecule type" value="Genomic_DNA"/>
</dbReference>
<name>A0ABR1LHK7_9PEZI</name>
<feature type="compositionally biased region" description="Polar residues" evidence="1">
    <location>
        <begin position="53"/>
        <end position="64"/>
    </location>
</feature>
<comment type="caution">
    <text evidence="3">The sequence shown here is derived from an EMBL/GenBank/DDBJ whole genome shotgun (WGS) entry which is preliminary data.</text>
</comment>
<sequence length="632" mass="69701">MSTEPDLDRLVRQTTEVPRTNSARSTQNSESTMISEVEDALRASSEATGAKSPETNTAQSTNSHQNRRPELNSLLEIGLEKKRNRYLDKKLIRDAWVWETLSIAMSFIALAAMAGILYKIDDKPLDWWTLPIRPNSLISIPAAIAKASLILPATESISQLKWLYFSSSSRRLTDLQRFDDASRGPWGSFTFLVYFHFKKPTILASLGCIIIVAALALDSFTQQIISYPSRSITAVGTTASTPSAYAYDAGIVRESGSTFDSESRDDQMQGAIFAGAYGLSSGSLLQCPTGNCTWDPFITLGVCSSCLNITAECNRSCSPDTEEQNDSVKTCSYTTKDGMTLSAESKTEGLFQYTMLNSTVRTGVSPTHAKIARSIILRTPPVVTGTNDIPLPEDAEIQQCTFSWCLRDYPAQFMENAEAAPVSSVDIELHFAANSTDTSLVTGVGKQFYTVISYDGDGYQISVSNHQDTSNLLTSLLNIEMSFEIPTGATSNQRFGLDRTLYKSSNLSALFQNMADQMTDRLRRSDNITQVSGNATKTETYIHVDWLWFILPVALALGTFLLLQLSMVSTKRAKNSLWKSSLMPLLFHGIQGDYEEAGATDALSGMETIAESLKSRLRRNDDEELKLMLEPR</sequence>
<reference evidence="3 4" key="1">
    <citation type="submission" date="2024-04" db="EMBL/GenBank/DDBJ databases">
        <title>Phyllosticta paracitricarpa is synonymous to the EU quarantine fungus P. citricarpa based on phylogenomic analyses.</title>
        <authorList>
            <consortium name="Lawrence Berkeley National Laboratory"/>
            <person name="Van ingen-buijs V.A."/>
            <person name="Van westerhoven A.C."/>
            <person name="Haridas S."/>
            <person name="Skiadas P."/>
            <person name="Martin F."/>
            <person name="Groenewald J.Z."/>
            <person name="Crous P.W."/>
            <person name="Seidl M.F."/>
        </authorList>
    </citation>
    <scope>NUCLEOTIDE SEQUENCE [LARGE SCALE GENOMIC DNA]</scope>
    <source>
        <strain evidence="3 4">CPC 17464</strain>
    </source>
</reference>
<evidence type="ECO:0000256" key="1">
    <source>
        <dbReference type="SAM" id="MobiDB-lite"/>
    </source>
</evidence>
<keyword evidence="4" id="KW-1185">Reference proteome</keyword>
<evidence type="ECO:0000256" key="2">
    <source>
        <dbReference type="SAM" id="Phobius"/>
    </source>
</evidence>
<dbReference type="PANTHER" id="PTHR35394">
    <property type="entry name" value="DUF3176 DOMAIN-CONTAINING PROTEIN"/>
    <property type="match status" value="1"/>
</dbReference>
<feature type="transmembrane region" description="Helical" evidence="2">
    <location>
        <begin position="201"/>
        <end position="220"/>
    </location>
</feature>
<dbReference type="InterPro" id="IPR021514">
    <property type="entry name" value="DUF3176"/>
</dbReference>
<feature type="compositionally biased region" description="Basic and acidic residues" evidence="1">
    <location>
        <begin position="1"/>
        <end position="11"/>
    </location>
</feature>
<organism evidence="3 4">
    <name type="scientific">Phyllosticta citribraziliensis</name>
    <dbReference type="NCBI Taxonomy" id="989973"/>
    <lineage>
        <taxon>Eukaryota</taxon>
        <taxon>Fungi</taxon>
        <taxon>Dikarya</taxon>
        <taxon>Ascomycota</taxon>
        <taxon>Pezizomycotina</taxon>
        <taxon>Dothideomycetes</taxon>
        <taxon>Dothideomycetes incertae sedis</taxon>
        <taxon>Botryosphaeriales</taxon>
        <taxon>Phyllostictaceae</taxon>
        <taxon>Phyllosticta</taxon>
    </lineage>
</organism>
<feature type="transmembrane region" description="Helical" evidence="2">
    <location>
        <begin position="546"/>
        <end position="565"/>
    </location>
</feature>
<evidence type="ECO:0000313" key="3">
    <source>
        <dbReference type="EMBL" id="KAK7534199.1"/>
    </source>
</evidence>
<proteinExistence type="predicted"/>
<protein>
    <submittedName>
        <fullName evidence="3">Uncharacterized protein</fullName>
    </submittedName>
</protein>
<keyword evidence="2" id="KW-0812">Transmembrane</keyword>
<keyword evidence="2" id="KW-1133">Transmembrane helix</keyword>
<dbReference type="RefSeq" id="XP_066653238.1">
    <property type="nucleotide sequence ID" value="XM_066803237.1"/>
</dbReference>
<dbReference type="GeneID" id="92036143"/>
<evidence type="ECO:0000313" key="4">
    <source>
        <dbReference type="Proteomes" id="UP001360953"/>
    </source>
</evidence>
<accession>A0ABR1LHK7</accession>